<proteinExistence type="predicted"/>
<gene>
    <name evidence="3" type="ORF">C1SCF055_LOCUS17459</name>
</gene>
<dbReference type="EMBL" id="CAMXCT020001480">
    <property type="protein sequence ID" value="CAL1143849.1"/>
    <property type="molecule type" value="Genomic_DNA"/>
</dbReference>
<keyword evidence="2" id="KW-0732">Signal</keyword>
<organism evidence="3">
    <name type="scientific">Cladocopium goreaui</name>
    <dbReference type="NCBI Taxonomy" id="2562237"/>
    <lineage>
        <taxon>Eukaryota</taxon>
        <taxon>Sar</taxon>
        <taxon>Alveolata</taxon>
        <taxon>Dinophyceae</taxon>
        <taxon>Suessiales</taxon>
        <taxon>Symbiodiniaceae</taxon>
        <taxon>Cladocopium</taxon>
    </lineage>
</organism>
<evidence type="ECO:0000256" key="2">
    <source>
        <dbReference type="SAM" id="SignalP"/>
    </source>
</evidence>
<dbReference type="EMBL" id="CAMXCT010001480">
    <property type="protein sequence ID" value="CAI3990474.1"/>
    <property type="molecule type" value="Genomic_DNA"/>
</dbReference>
<evidence type="ECO:0000256" key="1">
    <source>
        <dbReference type="SAM" id="Phobius"/>
    </source>
</evidence>
<comment type="caution">
    <text evidence="3">The sequence shown here is derived from an EMBL/GenBank/DDBJ whole genome shotgun (WGS) entry which is preliminary data.</text>
</comment>
<sequence>MFRAFAWAFACVGLVSAWTRLAVVESGSCEKAGCEVMATCPEKTWPVACRAISSRAEASNSWLKDGRCVASSIFDERITAKAACTSMFRSFVVTGDRDARDARCPEGSSLEKCFCQECMGQLAINSNGTCLAPEGRPQALCLSGDTQWLLQNAASIGFVEYCGWMPYQRPRNLPAESYRNDSDCRHVMAMDPVGFAGCSTEECTSLEDCIARCDVCANCSAVLQMASGTSPARCYMQENIHVDEIRSQGFETGFFVNERNGFGCNGRIEDRMARGITGVKLFADLECQKELKPEKLYMMDAVGLMPLDGTWVPKCSQSRCSPGGLSFVATFVKPSVVRCVAVQASDSYGLGWRLSKTSAALTGIQSLTETVWQEVARSGKGMGVRATWDGLMEVTMLMFSTLWCRMKGRYRWDGMLTKSPWKDLKSSSASENQVPGGDVAVLPVVISLLVFFIFLSLIIWMRYFNTHRNAAENLRPAATMVPAMEVALTLDEITFRDEVRAESTVSYMLPSEIPILQNLLDFTYRSTVTHERRCPQHCARAAPCPCVQVGGTPGLPVAFHALNALRFRATSMTGYVKKRKEIQQRRDALKCLEMSSQLAVAKYPQLKEVLANLEPSSNEAYLWYGTNIRRAFDFLDLAAGSDETAKLGLRFAESCTKADEHAMDDHGHYENVFALLLCRVCLGRFYYTTEAGLRCCVAR</sequence>
<feature type="signal peptide" evidence="2">
    <location>
        <begin position="1"/>
        <end position="17"/>
    </location>
</feature>
<dbReference type="EMBL" id="CAMXCT030001480">
    <property type="protein sequence ID" value="CAL4777786.1"/>
    <property type="molecule type" value="Genomic_DNA"/>
</dbReference>
<feature type="transmembrane region" description="Helical" evidence="1">
    <location>
        <begin position="440"/>
        <end position="460"/>
    </location>
</feature>
<protein>
    <submittedName>
        <fullName evidence="5">Apple domain-containing protein</fullName>
    </submittedName>
</protein>
<name>A0A9P1CF29_9DINO</name>
<feature type="chain" id="PRO_5043270372" evidence="2">
    <location>
        <begin position="18"/>
        <end position="699"/>
    </location>
</feature>
<reference evidence="4" key="2">
    <citation type="submission" date="2024-04" db="EMBL/GenBank/DDBJ databases">
        <authorList>
            <person name="Chen Y."/>
            <person name="Shah S."/>
            <person name="Dougan E. K."/>
            <person name="Thang M."/>
            <person name="Chan C."/>
        </authorList>
    </citation>
    <scope>NUCLEOTIDE SEQUENCE [LARGE SCALE GENOMIC DNA]</scope>
</reference>
<evidence type="ECO:0000313" key="6">
    <source>
        <dbReference type="Proteomes" id="UP001152797"/>
    </source>
</evidence>
<keyword evidence="1" id="KW-0812">Transmembrane</keyword>
<dbReference type="OrthoDB" id="10267439at2759"/>
<dbReference type="AlphaFoldDB" id="A0A9P1CF29"/>
<accession>A0A9P1CF29</accession>
<evidence type="ECO:0000313" key="5">
    <source>
        <dbReference type="EMBL" id="CAL4777786.1"/>
    </source>
</evidence>
<dbReference type="Proteomes" id="UP001152797">
    <property type="component" value="Unassembled WGS sequence"/>
</dbReference>
<dbReference type="Gene3D" id="3.90.228.10">
    <property type="match status" value="1"/>
</dbReference>
<keyword evidence="6" id="KW-1185">Reference proteome</keyword>
<keyword evidence="1" id="KW-1133">Transmembrane helix</keyword>
<reference evidence="3" key="1">
    <citation type="submission" date="2022-10" db="EMBL/GenBank/DDBJ databases">
        <authorList>
            <person name="Chen Y."/>
            <person name="Dougan E. K."/>
            <person name="Chan C."/>
            <person name="Rhodes N."/>
            <person name="Thang M."/>
        </authorList>
    </citation>
    <scope>NUCLEOTIDE SEQUENCE</scope>
</reference>
<keyword evidence="1" id="KW-0472">Membrane</keyword>
<evidence type="ECO:0000313" key="3">
    <source>
        <dbReference type="EMBL" id="CAI3990474.1"/>
    </source>
</evidence>
<evidence type="ECO:0000313" key="4">
    <source>
        <dbReference type="EMBL" id="CAL1143849.1"/>
    </source>
</evidence>